<keyword evidence="3" id="KW-0804">Transcription</keyword>
<evidence type="ECO:0000259" key="5">
    <source>
        <dbReference type="PROSITE" id="PS50977"/>
    </source>
</evidence>
<dbReference type="PRINTS" id="PR00455">
    <property type="entry name" value="HTHTETR"/>
</dbReference>
<evidence type="ECO:0000256" key="3">
    <source>
        <dbReference type="ARBA" id="ARBA00023163"/>
    </source>
</evidence>
<evidence type="ECO:0000256" key="1">
    <source>
        <dbReference type="ARBA" id="ARBA00023015"/>
    </source>
</evidence>
<dbReference type="SUPFAM" id="SSF46689">
    <property type="entry name" value="Homeodomain-like"/>
    <property type="match status" value="1"/>
</dbReference>
<evidence type="ECO:0000256" key="2">
    <source>
        <dbReference type="ARBA" id="ARBA00023125"/>
    </source>
</evidence>
<dbReference type="AlphaFoldDB" id="A0A5N5E871"/>
<reference evidence="6 7" key="1">
    <citation type="journal article" date="2017" name="Poromechanics V (2013)">
        <title>Genomic Characterization of the Arsenic-Tolerant Actinobacterium, &lt;i&gt;Rhodococcus erythropolis&lt;/i&gt; S43.</title>
        <authorList>
            <person name="Retamal-Morales G."/>
            <person name="Mehnert M."/>
            <person name="Schwabe R."/>
            <person name="Tischler D."/>
            <person name="Schloemann M."/>
            <person name="Levican G.J."/>
        </authorList>
    </citation>
    <scope>NUCLEOTIDE SEQUENCE [LARGE SCALE GENOMIC DNA]</scope>
    <source>
        <strain evidence="6 7">S43</strain>
    </source>
</reference>
<dbReference type="Gene3D" id="1.10.357.10">
    <property type="entry name" value="Tetracycline Repressor, domain 2"/>
    <property type="match status" value="1"/>
</dbReference>
<keyword evidence="1" id="KW-0805">Transcription regulation</keyword>
<dbReference type="PROSITE" id="PS50977">
    <property type="entry name" value="HTH_TETR_2"/>
    <property type="match status" value="1"/>
</dbReference>
<dbReference type="InterPro" id="IPR009057">
    <property type="entry name" value="Homeodomain-like_sf"/>
</dbReference>
<dbReference type="PANTHER" id="PTHR30055">
    <property type="entry name" value="HTH-TYPE TRANSCRIPTIONAL REGULATOR RUTR"/>
    <property type="match status" value="1"/>
</dbReference>
<dbReference type="PANTHER" id="PTHR30055:SF234">
    <property type="entry name" value="HTH-TYPE TRANSCRIPTIONAL REGULATOR BETI"/>
    <property type="match status" value="1"/>
</dbReference>
<organism evidence="6 7">
    <name type="scientific">Rhodococcus erythropolis</name>
    <name type="common">Arthrobacter picolinophilus</name>
    <dbReference type="NCBI Taxonomy" id="1833"/>
    <lineage>
        <taxon>Bacteria</taxon>
        <taxon>Bacillati</taxon>
        <taxon>Actinomycetota</taxon>
        <taxon>Actinomycetes</taxon>
        <taxon>Mycobacteriales</taxon>
        <taxon>Nocardiaceae</taxon>
        <taxon>Rhodococcus</taxon>
        <taxon>Rhodococcus erythropolis group</taxon>
    </lineage>
</organism>
<dbReference type="InterPro" id="IPR001647">
    <property type="entry name" value="HTH_TetR"/>
</dbReference>
<dbReference type="Proteomes" id="UP000325576">
    <property type="component" value="Unassembled WGS sequence"/>
</dbReference>
<proteinExistence type="predicted"/>
<name>A0A5N5E871_RHOER</name>
<evidence type="ECO:0000313" key="6">
    <source>
        <dbReference type="EMBL" id="KAB2586407.1"/>
    </source>
</evidence>
<comment type="caution">
    <text evidence="6">The sequence shown here is derived from an EMBL/GenBank/DDBJ whole genome shotgun (WGS) entry which is preliminary data.</text>
</comment>
<dbReference type="EMBL" id="MRBO01000196">
    <property type="protein sequence ID" value="KAB2586407.1"/>
    <property type="molecule type" value="Genomic_DNA"/>
</dbReference>
<evidence type="ECO:0000313" key="7">
    <source>
        <dbReference type="Proteomes" id="UP000325576"/>
    </source>
</evidence>
<dbReference type="Pfam" id="PF00440">
    <property type="entry name" value="TetR_N"/>
    <property type="match status" value="1"/>
</dbReference>
<sequence>MAKENASLPGRAREAADNDVTVLRAAREIFAEQGWNAPVSTIAARAGVGVGSIYRRYRGKEELAQSLRVWAIDHLATLARECVSTAKTDEAVLKTFFSRYLTESVGPLIPVLG</sequence>
<gene>
    <name evidence="6" type="ORF">BS297_05435</name>
</gene>
<accession>A0A5N5E871</accession>
<dbReference type="GO" id="GO:0003700">
    <property type="term" value="F:DNA-binding transcription factor activity"/>
    <property type="evidence" value="ECO:0007669"/>
    <property type="project" value="TreeGrafter"/>
</dbReference>
<dbReference type="InterPro" id="IPR050109">
    <property type="entry name" value="HTH-type_TetR-like_transc_reg"/>
</dbReference>
<feature type="DNA-binding region" description="H-T-H motif" evidence="4">
    <location>
        <begin position="38"/>
        <end position="57"/>
    </location>
</feature>
<keyword evidence="2 4" id="KW-0238">DNA-binding</keyword>
<feature type="non-terminal residue" evidence="6">
    <location>
        <position position="113"/>
    </location>
</feature>
<protein>
    <submittedName>
        <fullName evidence="6">TetR family transcriptional regulator</fullName>
    </submittedName>
</protein>
<dbReference type="GO" id="GO:0000976">
    <property type="term" value="F:transcription cis-regulatory region binding"/>
    <property type="evidence" value="ECO:0007669"/>
    <property type="project" value="TreeGrafter"/>
</dbReference>
<evidence type="ECO:0000256" key="4">
    <source>
        <dbReference type="PROSITE-ProRule" id="PRU00335"/>
    </source>
</evidence>
<feature type="domain" description="HTH tetR-type" evidence="5">
    <location>
        <begin position="16"/>
        <end position="75"/>
    </location>
</feature>